<dbReference type="InterPro" id="IPR045864">
    <property type="entry name" value="aa-tRNA-synth_II/BPL/LPL"/>
</dbReference>
<dbReference type="InterPro" id="IPR036621">
    <property type="entry name" value="Anticodon-bd_dom_sf"/>
</dbReference>
<dbReference type="EMBL" id="MGER01000030">
    <property type="protein sequence ID" value="OGL88453.1"/>
    <property type="molecule type" value="Genomic_DNA"/>
</dbReference>
<evidence type="ECO:0000256" key="2">
    <source>
        <dbReference type="ARBA" id="ARBA00022741"/>
    </source>
</evidence>
<dbReference type="HAMAP" id="MF_00127">
    <property type="entry name" value="His_tRNA_synth"/>
    <property type="match status" value="1"/>
</dbReference>
<dbReference type="GO" id="GO:0005737">
    <property type="term" value="C:cytoplasm"/>
    <property type="evidence" value="ECO:0007669"/>
    <property type="project" value="UniProtKB-SubCell"/>
</dbReference>
<dbReference type="PROSITE" id="PS50862">
    <property type="entry name" value="AA_TRNA_LIGASE_II"/>
    <property type="match status" value="1"/>
</dbReference>
<evidence type="ECO:0000256" key="5">
    <source>
        <dbReference type="HAMAP-Rule" id="MF_00127"/>
    </source>
</evidence>
<dbReference type="InterPro" id="IPR004154">
    <property type="entry name" value="Anticodon-bd"/>
</dbReference>
<dbReference type="Proteomes" id="UP000178264">
    <property type="component" value="Unassembled WGS sequence"/>
</dbReference>
<comment type="subcellular location">
    <subcellularLocation>
        <location evidence="5">Cytoplasm</location>
    </subcellularLocation>
</comment>
<comment type="caution">
    <text evidence="8">The sequence shown here is derived from an EMBL/GenBank/DDBJ whole genome shotgun (WGS) entry which is preliminary data.</text>
</comment>
<gene>
    <name evidence="5" type="primary">hisS</name>
    <name evidence="8" type="ORF">A3I42_02640</name>
</gene>
<dbReference type="InterPro" id="IPR015807">
    <property type="entry name" value="His-tRNA-ligase"/>
</dbReference>
<dbReference type="EC" id="6.1.1.21" evidence="5"/>
<keyword evidence="5" id="KW-0648">Protein biosynthesis</keyword>
<evidence type="ECO:0000313" key="9">
    <source>
        <dbReference type="Proteomes" id="UP000178264"/>
    </source>
</evidence>
<comment type="catalytic activity">
    <reaction evidence="4 5">
        <text>tRNA(His) + L-histidine + ATP = L-histidyl-tRNA(His) + AMP + diphosphate + H(+)</text>
        <dbReference type="Rhea" id="RHEA:17313"/>
        <dbReference type="Rhea" id="RHEA-COMP:9665"/>
        <dbReference type="Rhea" id="RHEA-COMP:9689"/>
        <dbReference type="ChEBI" id="CHEBI:15378"/>
        <dbReference type="ChEBI" id="CHEBI:30616"/>
        <dbReference type="ChEBI" id="CHEBI:33019"/>
        <dbReference type="ChEBI" id="CHEBI:57595"/>
        <dbReference type="ChEBI" id="CHEBI:78442"/>
        <dbReference type="ChEBI" id="CHEBI:78527"/>
        <dbReference type="ChEBI" id="CHEBI:456215"/>
        <dbReference type="EC" id="6.1.1.21"/>
    </reaction>
</comment>
<feature type="region of interest" description="Disordered" evidence="6">
    <location>
        <begin position="520"/>
        <end position="552"/>
    </location>
</feature>
<evidence type="ECO:0000256" key="4">
    <source>
        <dbReference type="ARBA" id="ARBA00047639"/>
    </source>
</evidence>
<feature type="compositionally biased region" description="Polar residues" evidence="6">
    <location>
        <begin position="1"/>
        <end position="10"/>
    </location>
</feature>
<evidence type="ECO:0000313" key="8">
    <source>
        <dbReference type="EMBL" id="OGL88453.1"/>
    </source>
</evidence>
<evidence type="ECO:0000259" key="7">
    <source>
        <dbReference type="PROSITE" id="PS50862"/>
    </source>
</evidence>
<dbReference type="SUPFAM" id="SSF52954">
    <property type="entry name" value="Class II aaRS ABD-related"/>
    <property type="match status" value="1"/>
</dbReference>
<keyword evidence="5" id="KW-0963">Cytoplasm</keyword>
<dbReference type="Pfam" id="PF03129">
    <property type="entry name" value="HGTP_anticodon"/>
    <property type="match status" value="1"/>
</dbReference>
<evidence type="ECO:0000256" key="6">
    <source>
        <dbReference type="SAM" id="MobiDB-lite"/>
    </source>
</evidence>
<name>A0A1F7VDE1_9BACT</name>
<dbReference type="GO" id="GO:0004821">
    <property type="term" value="F:histidine-tRNA ligase activity"/>
    <property type="evidence" value="ECO:0007669"/>
    <property type="project" value="UniProtKB-UniRule"/>
</dbReference>
<dbReference type="GO" id="GO:0005524">
    <property type="term" value="F:ATP binding"/>
    <property type="evidence" value="ECO:0007669"/>
    <property type="project" value="UniProtKB-UniRule"/>
</dbReference>
<dbReference type="PANTHER" id="PTHR43707:SF1">
    <property type="entry name" value="HISTIDINE--TRNA LIGASE, MITOCHONDRIAL-RELATED"/>
    <property type="match status" value="1"/>
</dbReference>
<keyword evidence="5" id="KW-0067">ATP-binding</keyword>
<evidence type="ECO:0000256" key="3">
    <source>
        <dbReference type="ARBA" id="ARBA00023146"/>
    </source>
</evidence>
<proteinExistence type="inferred from homology"/>
<accession>A0A1F7VDE1</accession>
<sequence length="552" mass="61976">MSQKGNNNMKAKSAPPEEKVESSLPAQAGAKDAKVQTIRGMRDVLPEEYPLWSSVFQAVERVAQDFRYERILVPLVEATGLFSRSVGTETDIVEKEMYTFNDRGGENITLRPEFTASIARAYIEHGMHARPQPVRLWDMGPAFRYDRPQAGRHRQFWQYDFEVLGDGHPIIDAQLIAALTTLYNTLSVPVTIAINSIGEKACRPAYIKALVDYLSSHRSSLCEDCGRRMETNPLRALDCKEPECQRVLAQAPQIVDWLCENCREHFVKVLEYLDELEAPYYLEPRLVRGLDYYTRTTFEVMAKVADPSGIETEGEGIALAIGGGGRYDTLVAELGGRATPAVGFAGGVERLILAMQRSGFSAPPRPSPQLFLAQLGNEARKKTLSLSLHLRRAGYTVADQFSKDGLSQQLEVAARLGCRYTLILGQKELLDCTIIIRDMESGIQEIVDYAKVIQEIEKRFSRKDLLAKKVSLPPPLNNDMRKPDLKREEYLLKESFEKAEGEEIVVESESMSIEEITEEIEGVETDGEEKYGSGLKWVPDSNGVEYGDEEKY</sequence>
<dbReference type="CDD" id="cd00773">
    <property type="entry name" value="HisRS-like_core"/>
    <property type="match status" value="1"/>
</dbReference>
<evidence type="ECO:0000256" key="1">
    <source>
        <dbReference type="ARBA" id="ARBA00008226"/>
    </source>
</evidence>
<comment type="subunit">
    <text evidence="5">Homodimer.</text>
</comment>
<feature type="region of interest" description="Disordered" evidence="6">
    <location>
        <begin position="1"/>
        <end position="35"/>
    </location>
</feature>
<dbReference type="GO" id="GO:0006427">
    <property type="term" value="P:histidyl-tRNA aminoacylation"/>
    <property type="evidence" value="ECO:0007669"/>
    <property type="project" value="UniProtKB-UniRule"/>
</dbReference>
<dbReference type="AlphaFoldDB" id="A0A1F7VDE1"/>
<organism evidence="8 9">
    <name type="scientific">Candidatus Uhrbacteria bacterium RIFCSPLOWO2_02_FULL_49_11</name>
    <dbReference type="NCBI Taxonomy" id="1802409"/>
    <lineage>
        <taxon>Bacteria</taxon>
        <taxon>Candidatus Uhriibacteriota</taxon>
    </lineage>
</organism>
<dbReference type="InterPro" id="IPR004516">
    <property type="entry name" value="HisRS/HisZ"/>
</dbReference>
<keyword evidence="2 5" id="KW-0547">Nucleotide-binding</keyword>
<dbReference type="InterPro" id="IPR041715">
    <property type="entry name" value="HisRS-like_core"/>
</dbReference>
<feature type="domain" description="Aminoacyl-transfer RNA synthetases class-II family profile" evidence="7">
    <location>
        <begin position="39"/>
        <end position="363"/>
    </location>
</feature>
<dbReference type="NCBIfam" id="TIGR00442">
    <property type="entry name" value="hisS"/>
    <property type="match status" value="1"/>
</dbReference>
<comment type="similarity">
    <text evidence="1 5">Belongs to the class-II aminoacyl-tRNA synthetase family.</text>
</comment>
<dbReference type="Gene3D" id="3.40.50.800">
    <property type="entry name" value="Anticodon-binding domain"/>
    <property type="match status" value="1"/>
</dbReference>
<dbReference type="Pfam" id="PF13393">
    <property type="entry name" value="tRNA-synt_His"/>
    <property type="match status" value="1"/>
</dbReference>
<dbReference type="InterPro" id="IPR006195">
    <property type="entry name" value="aa-tRNA-synth_II"/>
</dbReference>
<reference evidence="8 9" key="1">
    <citation type="journal article" date="2016" name="Nat. Commun.">
        <title>Thousands of microbial genomes shed light on interconnected biogeochemical processes in an aquifer system.</title>
        <authorList>
            <person name="Anantharaman K."/>
            <person name="Brown C.T."/>
            <person name="Hug L.A."/>
            <person name="Sharon I."/>
            <person name="Castelle C.J."/>
            <person name="Probst A.J."/>
            <person name="Thomas B.C."/>
            <person name="Singh A."/>
            <person name="Wilkins M.J."/>
            <person name="Karaoz U."/>
            <person name="Brodie E.L."/>
            <person name="Williams K.H."/>
            <person name="Hubbard S.S."/>
            <person name="Banfield J.F."/>
        </authorList>
    </citation>
    <scope>NUCLEOTIDE SEQUENCE [LARGE SCALE GENOMIC DNA]</scope>
</reference>
<keyword evidence="3 5" id="KW-0030">Aminoacyl-tRNA synthetase</keyword>
<protein>
    <recommendedName>
        <fullName evidence="5">Histidine--tRNA ligase</fullName>
        <ecNumber evidence="5">6.1.1.21</ecNumber>
    </recommendedName>
    <alternativeName>
        <fullName evidence="5">Histidyl-tRNA synthetase</fullName>
        <shortName evidence="5">HisRS</shortName>
    </alternativeName>
</protein>
<dbReference type="PANTHER" id="PTHR43707">
    <property type="entry name" value="HISTIDYL-TRNA SYNTHETASE"/>
    <property type="match status" value="1"/>
</dbReference>
<dbReference type="Gene3D" id="3.30.930.10">
    <property type="entry name" value="Bira Bifunctional Protein, Domain 2"/>
    <property type="match status" value="1"/>
</dbReference>
<dbReference type="SUPFAM" id="SSF55681">
    <property type="entry name" value="Class II aaRS and biotin synthetases"/>
    <property type="match status" value="1"/>
</dbReference>
<keyword evidence="5 8" id="KW-0436">Ligase</keyword>